<proteinExistence type="inferred from homology"/>
<name>A0A811GDU8_9GAMM</name>
<dbReference type="Proteomes" id="UP000489961">
    <property type="component" value="Unassembled WGS sequence"/>
</dbReference>
<dbReference type="InterPro" id="IPR013538">
    <property type="entry name" value="ASHA1/2-like_C"/>
</dbReference>
<accession>A0A811GDU8</accession>
<protein>
    <recommendedName>
        <fullName evidence="2">Activator of Hsp90 ATPase homologue 1/2-like C-terminal domain-containing protein</fullName>
    </recommendedName>
</protein>
<sequence length="145" mass="16845">MEVLNNEILIAAPPQKVWRILWDPDTYSQWTYYFSPDSHIHSDWKVGGKTLFADAKGNGMISTIEQIEEFKVVIFKHLGMVQDGVEDFDSEEMKKWSGALEKYFLEEVNGKTRLRVEVDTSKEYLEMMKNGFEKGFQIVKQLAEA</sequence>
<comment type="similarity">
    <text evidence="1">Belongs to the AHA1 family.</text>
</comment>
<dbReference type="SUPFAM" id="SSF55961">
    <property type="entry name" value="Bet v1-like"/>
    <property type="match status" value="1"/>
</dbReference>
<dbReference type="EMBL" id="CADDTS010000031">
    <property type="protein sequence ID" value="CAB1215753.1"/>
    <property type="molecule type" value="Genomic_DNA"/>
</dbReference>
<evidence type="ECO:0000313" key="4">
    <source>
        <dbReference type="Proteomes" id="UP000489961"/>
    </source>
</evidence>
<dbReference type="RefSeq" id="WP_174559707.1">
    <property type="nucleotide sequence ID" value="NZ_CADDTS010000031.1"/>
</dbReference>
<organism evidence="3 4">
    <name type="scientific">Acinetobacter bouvetii</name>
    <dbReference type="NCBI Taxonomy" id="202951"/>
    <lineage>
        <taxon>Bacteria</taxon>
        <taxon>Pseudomonadati</taxon>
        <taxon>Pseudomonadota</taxon>
        <taxon>Gammaproteobacteria</taxon>
        <taxon>Moraxellales</taxon>
        <taxon>Moraxellaceae</taxon>
        <taxon>Acinetobacter</taxon>
    </lineage>
</organism>
<evidence type="ECO:0000313" key="3">
    <source>
        <dbReference type="EMBL" id="CAB1215753.1"/>
    </source>
</evidence>
<evidence type="ECO:0000259" key="2">
    <source>
        <dbReference type="Pfam" id="PF08327"/>
    </source>
</evidence>
<reference evidence="3 4" key="1">
    <citation type="submission" date="2020-02" db="EMBL/GenBank/DDBJ databases">
        <authorList>
            <person name="Chaudhuri R."/>
        </authorList>
    </citation>
    <scope>NUCLEOTIDE SEQUENCE [LARGE SCALE GENOMIC DNA]</scope>
    <source>
        <strain evidence="3">SFB21</strain>
    </source>
</reference>
<comment type="caution">
    <text evidence="3">The sequence shown here is derived from an EMBL/GenBank/DDBJ whole genome shotgun (WGS) entry which is preliminary data.</text>
</comment>
<dbReference type="Pfam" id="PF08327">
    <property type="entry name" value="AHSA1"/>
    <property type="match status" value="1"/>
</dbReference>
<dbReference type="CDD" id="cd07814">
    <property type="entry name" value="SRPBCC_CalC_Aha1-like"/>
    <property type="match status" value="1"/>
</dbReference>
<evidence type="ECO:0000256" key="1">
    <source>
        <dbReference type="ARBA" id="ARBA00006817"/>
    </source>
</evidence>
<gene>
    <name evidence="3" type="ORF">SFB21_1821</name>
</gene>
<feature type="domain" description="Activator of Hsp90 ATPase homologue 1/2-like C-terminal" evidence="2">
    <location>
        <begin position="11"/>
        <end position="137"/>
    </location>
</feature>
<dbReference type="Gene3D" id="3.30.530.20">
    <property type="match status" value="1"/>
</dbReference>
<dbReference type="AlphaFoldDB" id="A0A811GDU8"/>
<dbReference type="InterPro" id="IPR023393">
    <property type="entry name" value="START-like_dom_sf"/>
</dbReference>